<dbReference type="PANTHER" id="PTHR32285">
    <property type="entry name" value="PROTEIN TRICHOME BIREFRINGENCE-LIKE 9-RELATED"/>
    <property type="match status" value="1"/>
</dbReference>
<evidence type="ECO:0000313" key="4">
    <source>
        <dbReference type="Proteomes" id="UP000324705"/>
    </source>
</evidence>
<dbReference type="Pfam" id="PF13839">
    <property type="entry name" value="PC-Esterase"/>
    <property type="match status" value="1"/>
</dbReference>
<evidence type="ECO:0000313" key="3">
    <source>
        <dbReference type="EMBL" id="VAH45568.1"/>
    </source>
</evidence>
<organism evidence="3 4">
    <name type="scientific">Triticum turgidum subsp. durum</name>
    <name type="common">Durum wheat</name>
    <name type="synonym">Triticum durum</name>
    <dbReference type="NCBI Taxonomy" id="4567"/>
    <lineage>
        <taxon>Eukaryota</taxon>
        <taxon>Viridiplantae</taxon>
        <taxon>Streptophyta</taxon>
        <taxon>Embryophyta</taxon>
        <taxon>Tracheophyta</taxon>
        <taxon>Spermatophyta</taxon>
        <taxon>Magnoliopsida</taxon>
        <taxon>Liliopsida</taxon>
        <taxon>Poales</taxon>
        <taxon>Poaceae</taxon>
        <taxon>BOP clade</taxon>
        <taxon>Pooideae</taxon>
        <taxon>Triticodae</taxon>
        <taxon>Triticeae</taxon>
        <taxon>Triticinae</taxon>
        <taxon>Triticum</taxon>
    </lineage>
</organism>
<dbReference type="InterPro" id="IPR029962">
    <property type="entry name" value="TBL"/>
</dbReference>
<dbReference type="InterPro" id="IPR026057">
    <property type="entry name" value="TBL_C"/>
</dbReference>
<sequence length="196" mass="21847">MLIRGRGTPRLDRAAVWWLARVFHLCGGLAPLLGHPLSWAWAQEPDLDGLGPIPVQQKIIVYEQQITFVNKAMRPNGLKFFSTQSPRHFEGGDWNEGGSCQHDQPLSSEEVKEFFSLDNNGTNIEARLVNQHLMKALEQSTTLRVLNVTHMSEFRADAHPATTGGKKHDDCMHWCLPGPTDAWNDLLAASLAAIQS</sequence>
<dbReference type="GO" id="GO:0016413">
    <property type="term" value="F:O-acetyltransferase activity"/>
    <property type="evidence" value="ECO:0007669"/>
    <property type="project" value="InterPro"/>
</dbReference>
<accession>A0A9R1PLG0</accession>
<dbReference type="PANTHER" id="PTHR32285:SF12">
    <property type="entry name" value="PROTEIN TRICHOME BIREFRINGENCE-LIKE 13"/>
    <property type="match status" value="1"/>
</dbReference>
<dbReference type="Gramene" id="TRITD2Bv1G097420.1">
    <property type="protein sequence ID" value="TRITD2Bv1G097420.1"/>
    <property type="gene ID" value="TRITD2Bv1G097420"/>
</dbReference>
<protein>
    <recommendedName>
        <fullName evidence="2">Trichome birefringence-like C-terminal domain-containing protein</fullName>
    </recommendedName>
</protein>
<dbReference type="Proteomes" id="UP000324705">
    <property type="component" value="Chromosome 2B"/>
</dbReference>
<name>A0A9R1PLG0_TRITD</name>
<proteinExistence type="inferred from homology"/>
<dbReference type="EMBL" id="LT934114">
    <property type="protein sequence ID" value="VAH45568.1"/>
    <property type="molecule type" value="Genomic_DNA"/>
</dbReference>
<gene>
    <name evidence="3" type="ORF">TRITD_2Bv1G097420</name>
</gene>
<dbReference type="AlphaFoldDB" id="A0A9R1PLG0"/>
<evidence type="ECO:0000256" key="1">
    <source>
        <dbReference type="ARBA" id="ARBA00007727"/>
    </source>
</evidence>
<reference evidence="3 4" key="1">
    <citation type="submission" date="2017-09" db="EMBL/GenBank/DDBJ databases">
        <authorList>
            <consortium name="International Durum Wheat Genome Sequencing Consortium (IDWGSC)"/>
            <person name="Milanesi L."/>
        </authorList>
    </citation>
    <scope>NUCLEOTIDE SEQUENCE [LARGE SCALE GENOMIC DNA]</scope>
    <source>
        <strain evidence="4">cv. Svevo</strain>
    </source>
</reference>
<dbReference type="GO" id="GO:0005794">
    <property type="term" value="C:Golgi apparatus"/>
    <property type="evidence" value="ECO:0007669"/>
    <property type="project" value="TreeGrafter"/>
</dbReference>
<comment type="similarity">
    <text evidence="1">Belongs to the PC-esterase family. TBL subfamily.</text>
</comment>
<feature type="domain" description="Trichome birefringence-like C-terminal" evidence="2">
    <location>
        <begin position="63"/>
        <end position="189"/>
    </location>
</feature>
<keyword evidence="4" id="KW-1185">Reference proteome</keyword>
<evidence type="ECO:0000259" key="2">
    <source>
        <dbReference type="Pfam" id="PF13839"/>
    </source>
</evidence>